<evidence type="ECO:0000313" key="1">
    <source>
        <dbReference type="EMBL" id="GGN97817.1"/>
    </source>
</evidence>
<organism evidence="1 2">
    <name type="scientific">Saccharibacillus kuerlensis</name>
    <dbReference type="NCBI Taxonomy" id="459527"/>
    <lineage>
        <taxon>Bacteria</taxon>
        <taxon>Bacillati</taxon>
        <taxon>Bacillota</taxon>
        <taxon>Bacilli</taxon>
        <taxon>Bacillales</taxon>
        <taxon>Paenibacillaceae</taxon>
        <taxon>Saccharibacillus</taxon>
    </lineage>
</organism>
<accession>A0ABQ2KZE1</accession>
<comment type="caution">
    <text evidence="1">The sequence shown here is derived from an EMBL/GenBank/DDBJ whole genome shotgun (WGS) entry which is preliminary data.</text>
</comment>
<name>A0ABQ2KZE1_9BACL</name>
<evidence type="ECO:0000313" key="2">
    <source>
        <dbReference type="Proteomes" id="UP000606653"/>
    </source>
</evidence>
<sequence length="221" mass="24339">MNVFRISPFICGSSRMEAFLQDCYVSIGYPGIGNLEQVGSEEVSKQLHRVYEYAGTKLERRTDDVELFVHGMEDGDYVLVPHGGSVWLGDLGDYYYREEYDSAEEATCHRRGVTWLGVLAEEQLSPVLRAWMTDVSEGTVVQFPLPTELAGLEVFAAGVPGGLLPGVSPNLPVQSGPPTDAVPRVNEETLHEAVKVLREALGSKDPQLRVRAAEALLRYAK</sequence>
<evidence type="ECO:0008006" key="3">
    <source>
        <dbReference type="Google" id="ProtNLM"/>
    </source>
</evidence>
<protein>
    <recommendedName>
        <fullName evidence="3">HEAT repeat domain-containing protein</fullName>
    </recommendedName>
</protein>
<dbReference type="EMBL" id="BMLN01000004">
    <property type="protein sequence ID" value="GGN97817.1"/>
    <property type="molecule type" value="Genomic_DNA"/>
</dbReference>
<reference evidence="2" key="1">
    <citation type="journal article" date="2019" name="Int. J. Syst. Evol. Microbiol.">
        <title>The Global Catalogue of Microorganisms (GCM) 10K type strain sequencing project: providing services to taxonomists for standard genome sequencing and annotation.</title>
        <authorList>
            <consortium name="The Broad Institute Genomics Platform"/>
            <consortium name="The Broad Institute Genome Sequencing Center for Infectious Disease"/>
            <person name="Wu L."/>
            <person name="Ma J."/>
        </authorList>
    </citation>
    <scope>NUCLEOTIDE SEQUENCE [LARGE SCALE GENOMIC DNA]</scope>
    <source>
        <strain evidence="2">CGMCC 1.6964</strain>
    </source>
</reference>
<keyword evidence="2" id="KW-1185">Reference proteome</keyword>
<proteinExistence type="predicted"/>
<dbReference type="RefSeq" id="WP_018977142.1">
    <property type="nucleotide sequence ID" value="NZ_BMLN01000004.1"/>
</dbReference>
<dbReference type="Proteomes" id="UP000606653">
    <property type="component" value="Unassembled WGS sequence"/>
</dbReference>
<gene>
    <name evidence="1" type="ORF">GCM10010969_16110</name>
</gene>